<dbReference type="Proteomes" id="UP000031036">
    <property type="component" value="Unassembled WGS sequence"/>
</dbReference>
<gene>
    <name evidence="1" type="ORF">Tcan_00941</name>
</gene>
<name>A0A0B2VRM4_TOXCA</name>
<sequence>MFRGFPPFFNVTTGVCAILVLKNGMNATLLCAADLRFGVDVVLTAIQCNGVQLVKVILYHDNTDDFDDFQKSTRRFQNLLNEFYSVRYSRFFFCHRKRVFRF</sequence>
<dbReference type="EMBL" id="JPKZ01001092">
    <property type="protein sequence ID" value="KHN83979.1"/>
    <property type="molecule type" value="Genomic_DNA"/>
</dbReference>
<keyword evidence="2" id="KW-1185">Reference proteome</keyword>
<proteinExistence type="predicted"/>
<reference evidence="1 2" key="1">
    <citation type="submission" date="2014-11" db="EMBL/GenBank/DDBJ databases">
        <title>Genetic blueprint of the zoonotic pathogen Toxocara canis.</title>
        <authorList>
            <person name="Zhu X.-Q."/>
            <person name="Korhonen P.K."/>
            <person name="Cai H."/>
            <person name="Young N.D."/>
            <person name="Nejsum P."/>
            <person name="von Samson-Himmelstjerna G."/>
            <person name="Boag P.R."/>
            <person name="Tan P."/>
            <person name="Li Q."/>
            <person name="Min J."/>
            <person name="Yang Y."/>
            <person name="Wang X."/>
            <person name="Fang X."/>
            <person name="Hall R.S."/>
            <person name="Hofmann A."/>
            <person name="Sternberg P.W."/>
            <person name="Jex A.R."/>
            <person name="Gasser R.B."/>
        </authorList>
    </citation>
    <scope>NUCLEOTIDE SEQUENCE [LARGE SCALE GENOMIC DNA]</scope>
    <source>
        <strain evidence="1">PN_DK_2014</strain>
    </source>
</reference>
<feature type="non-terminal residue" evidence="1">
    <location>
        <position position="102"/>
    </location>
</feature>
<evidence type="ECO:0000313" key="2">
    <source>
        <dbReference type="Proteomes" id="UP000031036"/>
    </source>
</evidence>
<comment type="caution">
    <text evidence="1">The sequence shown here is derived from an EMBL/GenBank/DDBJ whole genome shotgun (WGS) entry which is preliminary data.</text>
</comment>
<protein>
    <submittedName>
        <fullName evidence="1">Uncharacterized protein</fullName>
    </submittedName>
</protein>
<accession>A0A0B2VRM4</accession>
<dbReference type="AlphaFoldDB" id="A0A0B2VRM4"/>
<evidence type="ECO:0000313" key="1">
    <source>
        <dbReference type="EMBL" id="KHN83979.1"/>
    </source>
</evidence>
<organism evidence="1 2">
    <name type="scientific">Toxocara canis</name>
    <name type="common">Canine roundworm</name>
    <dbReference type="NCBI Taxonomy" id="6265"/>
    <lineage>
        <taxon>Eukaryota</taxon>
        <taxon>Metazoa</taxon>
        <taxon>Ecdysozoa</taxon>
        <taxon>Nematoda</taxon>
        <taxon>Chromadorea</taxon>
        <taxon>Rhabditida</taxon>
        <taxon>Spirurina</taxon>
        <taxon>Ascaridomorpha</taxon>
        <taxon>Ascaridoidea</taxon>
        <taxon>Toxocaridae</taxon>
        <taxon>Toxocara</taxon>
    </lineage>
</organism>